<dbReference type="InParanoid" id="K3ZB28"/>
<dbReference type="EMBL" id="AGNK02001607">
    <property type="status" value="NOT_ANNOTATED_CDS"/>
    <property type="molecule type" value="Genomic_DNA"/>
</dbReference>
<feature type="compositionally biased region" description="Basic residues" evidence="1">
    <location>
        <begin position="56"/>
        <end position="66"/>
    </location>
</feature>
<evidence type="ECO:0000313" key="3">
    <source>
        <dbReference type="Proteomes" id="UP000004995"/>
    </source>
</evidence>
<keyword evidence="3" id="KW-1185">Reference proteome</keyword>
<dbReference type="Proteomes" id="UP000004995">
    <property type="component" value="Unassembled WGS sequence"/>
</dbReference>
<dbReference type="Gramene" id="KQL14800">
    <property type="protein sequence ID" value="KQL14800"/>
    <property type="gene ID" value="SETIT_023749mg"/>
</dbReference>
<dbReference type="EnsemblPlants" id="KQL14800">
    <property type="protein sequence ID" value="KQL14800"/>
    <property type="gene ID" value="SETIT_023749mg"/>
</dbReference>
<dbReference type="AlphaFoldDB" id="K3ZB28"/>
<evidence type="ECO:0000313" key="2">
    <source>
        <dbReference type="EnsemblPlants" id="KQL14800"/>
    </source>
</evidence>
<proteinExistence type="predicted"/>
<sequence length="102" mass="11022">MASALAPGREKLAASSLPRAGARAGRCPRCPPRPRDRATSRNKRAAVSRAPPGRARPARARDRTRRAGLGSEAVIPGPSRRHPSWCTQSRYATLLEQLDEDG</sequence>
<evidence type="ECO:0000256" key="1">
    <source>
        <dbReference type="SAM" id="MobiDB-lite"/>
    </source>
</evidence>
<feature type="region of interest" description="Disordered" evidence="1">
    <location>
        <begin position="1"/>
        <end position="83"/>
    </location>
</feature>
<dbReference type="HOGENOM" id="CLU_2282345_0_0_1"/>
<organism evidence="2 3">
    <name type="scientific">Setaria italica</name>
    <name type="common">Foxtail millet</name>
    <name type="synonym">Panicum italicum</name>
    <dbReference type="NCBI Taxonomy" id="4555"/>
    <lineage>
        <taxon>Eukaryota</taxon>
        <taxon>Viridiplantae</taxon>
        <taxon>Streptophyta</taxon>
        <taxon>Embryophyta</taxon>
        <taxon>Tracheophyta</taxon>
        <taxon>Spermatophyta</taxon>
        <taxon>Magnoliopsida</taxon>
        <taxon>Liliopsida</taxon>
        <taxon>Poales</taxon>
        <taxon>Poaceae</taxon>
        <taxon>PACMAD clade</taxon>
        <taxon>Panicoideae</taxon>
        <taxon>Panicodae</taxon>
        <taxon>Paniceae</taxon>
        <taxon>Cenchrinae</taxon>
        <taxon>Setaria</taxon>
    </lineage>
</organism>
<feature type="compositionally biased region" description="Low complexity" evidence="1">
    <location>
        <begin position="18"/>
        <end position="28"/>
    </location>
</feature>
<reference evidence="2" key="2">
    <citation type="submission" date="2018-08" db="UniProtKB">
        <authorList>
            <consortium name="EnsemblPlants"/>
        </authorList>
    </citation>
    <scope>IDENTIFICATION</scope>
    <source>
        <strain evidence="2">Yugu1</strain>
    </source>
</reference>
<accession>K3ZB28</accession>
<reference evidence="3" key="1">
    <citation type="journal article" date="2012" name="Nat. Biotechnol.">
        <title>Reference genome sequence of the model plant Setaria.</title>
        <authorList>
            <person name="Bennetzen J.L."/>
            <person name="Schmutz J."/>
            <person name="Wang H."/>
            <person name="Percifield R."/>
            <person name="Hawkins J."/>
            <person name="Pontaroli A.C."/>
            <person name="Estep M."/>
            <person name="Feng L."/>
            <person name="Vaughn J.N."/>
            <person name="Grimwood J."/>
            <person name="Jenkins J."/>
            <person name="Barry K."/>
            <person name="Lindquist E."/>
            <person name="Hellsten U."/>
            <person name="Deshpande S."/>
            <person name="Wang X."/>
            <person name="Wu X."/>
            <person name="Mitros T."/>
            <person name="Triplett J."/>
            <person name="Yang X."/>
            <person name="Ye C.Y."/>
            <person name="Mauro-Herrera M."/>
            <person name="Wang L."/>
            <person name="Li P."/>
            <person name="Sharma M."/>
            <person name="Sharma R."/>
            <person name="Ronald P.C."/>
            <person name="Panaud O."/>
            <person name="Kellogg E.A."/>
            <person name="Brutnell T.P."/>
            <person name="Doust A.N."/>
            <person name="Tuskan G.A."/>
            <person name="Rokhsar D."/>
            <person name="Devos K.M."/>
        </authorList>
    </citation>
    <scope>NUCLEOTIDE SEQUENCE [LARGE SCALE GENOMIC DNA]</scope>
    <source>
        <strain evidence="3">cv. Yugu1</strain>
    </source>
</reference>
<name>K3ZB28_SETIT</name>
<protein>
    <submittedName>
        <fullName evidence="2">Uncharacterized protein</fullName>
    </submittedName>
</protein>